<name>A0A5S9I478_STAAU</name>
<evidence type="ECO:0000256" key="1">
    <source>
        <dbReference type="ARBA" id="ARBA00004613"/>
    </source>
</evidence>
<evidence type="ECO:0000256" key="7">
    <source>
        <dbReference type="SAM" id="Coils"/>
    </source>
</evidence>
<comment type="similarity">
    <text evidence="2">Belongs to the CHIPS/FLIPr family.</text>
</comment>
<dbReference type="PRINTS" id="PR02035">
    <property type="entry name" value="FLIPRCHIPS"/>
</dbReference>
<accession>A0A5S9I478</accession>
<dbReference type="EMBL" id="AP019713">
    <property type="protein sequence ID" value="BBK67185.1"/>
    <property type="molecule type" value="Genomic_DNA"/>
</dbReference>
<evidence type="ECO:0000313" key="8">
    <source>
        <dbReference type="EMBL" id="BBK67185.1"/>
    </source>
</evidence>
<protein>
    <recommendedName>
        <fullName evidence="3">FPRL1 inhibitory protein</fullName>
    </recommendedName>
</protein>
<feature type="coiled-coil region" evidence="7">
    <location>
        <begin position="37"/>
        <end position="64"/>
    </location>
</feature>
<evidence type="ECO:0000256" key="2">
    <source>
        <dbReference type="ARBA" id="ARBA00008228"/>
    </source>
</evidence>
<dbReference type="InterPro" id="IPR023253">
    <property type="entry name" value="FLIPR/CHIPS"/>
</dbReference>
<keyword evidence="6" id="KW-0843">Virulence</keyword>
<evidence type="ECO:0000256" key="3">
    <source>
        <dbReference type="ARBA" id="ARBA00016510"/>
    </source>
</evidence>
<gene>
    <name evidence="8" type="primary">flr</name>
    <name evidence="8" type="ORF">TMSFP482_10410</name>
</gene>
<organism evidence="8">
    <name type="scientific">Staphylococcus aureus</name>
    <dbReference type="NCBI Taxonomy" id="1280"/>
    <lineage>
        <taxon>Bacteria</taxon>
        <taxon>Bacillati</taxon>
        <taxon>Bacillota</taxon>
        <taxon>Bacilli</taxon>
        <taxon>Bacillales</taxon>
        <taxon>Staphylococcaceae</taxon>
        <taxon>Staphylococcus</taxon>
    </lineage>
</organism>
<dbReference type="PRINTS" id="PR02037">
    <property type="entry name" value="FLIPR"/>
</dbReference>
<dbReference type="InterPro" id="IPR038529">
    <property type="entry name" value="FLIPR/CHIP_sf"/>
</dbReference>
<dbReference type="InterPro" id="IPR023256">
    <property type="entry name" value="FLIPR"/>
</dbReference>
<dbReference type="Gene3D" id="3.10.20.390">
    <property type="entry name" value="Chemotaxis-inhibiting protein CHIPS"/>
    <property type="match status" value="1"/>
</dbReference>
<evidence type="ECO:0000256" key="6">
    <source>
        <dbReference type="ARBA" id="ARBA00023026"/>
    </source>
</evidence>
<reference evidence="8" key="1">
    <citation type="submission" date="2019-06" db="EMBL/GenBank/DDBJ databases">
        <title>A novel staphylococcal enterotoxin, SE02, involved in a staphylococcal food poisoning outbreak that occurred in Tokyo in 2004.</title>
        <authorList>
            <person name="Suzuki Y."/>
            <person name="Kubota H."/>
            <person name="Kato R."/>
            <person name="Sadamasu K."/>
        </authorList>
    </citation>
    <scope>NUCLEOTIDE SEQUENCE</scope>
    <source>
        <strain evidence="8">Tokyo12482</strain>
    </source>
</reference>
<dbReference type="AlphaFoldDB" id="A0A5S9I478"/>
<comment type="subcellular location">
    <subcellularLocation>
        <location evidence="1">Secreted</location>
    </subcellularLocation>
</comment>
<sequence>MKKNITKVIIASTVIATGLLTHSTDAKAFFSYEWKGLEIAKKLADEAKQEEERIDKLMKEADKNQKPYKGETVNDLYLIVKKLSKGDVKKAVVKIKDGGSNGYYTFDLTHPLEKNRKNIKVVADGEIESITWDQ</sequence>
<dbReference type="RefSeq" id="WP_155978087.1">
    <property type="nucleotide sequence ID" value="NZ_AP019712.1"/>
</dbReference>
<evidence type="ECO:0000256" key="5">
    <source>
        <dbReference type="ARBA" id="ARBA00022729"/>
    </source>
</evidence>
<proteinExistence type="inferred from homology"/>
<dbReference type="Pfam" id="PF16104">
    <property type="entry name" value="FPRL1_inhibitor"/>
    <property type="match status" value="1"/>
</dbReference>
<dbReference type="NCBIfam" id="NF009592">
    <property type="entry name" value="PRK13033.1"/>
    <property type="match status" value="1"/>
</dbReference>
<evidence type="ECO:0000256" key="4">
    <source>
        <dbReference type="ARBA" id="ARBA00022525"/>
    </source>
</evidence>
<keyword evidence="4" id="KW-0964">Secreted</keyword>
<keyword evidence="7" id="KW-0175">Coiled coil</keyword>
<keyword evidence="5" id="KW-0732">Signal</keyword>
<dbReference type="GO" id="GO:0005576">
    <property type="term" value="C:extracellular region"/>
    <property type="evidence" value="ECO:0007669"/>
    <property type="project" value="UniProtKB-SubCell"/>
</dbReference>